<dbReference type="OrthoDB" id="1884855at2759"/>
<dbReference type="GO" id="GO:0000444">
    <property type="term" value="C:MIS12/MIND type complex"/>
    <property type="evidence" value="ECO:0007669"/>
    <property type="project" value="TreeGrafter"/>
</dbReference>
<keyword evidence="6" id="KW-0995">Kinetochore</keyword>
<dbReference type="RefSeq" id="XP_007321516.1">
    <property type="nucleotide sequence ID" value="XM_007321454.1"/>
</dbReference>
<evidence type="ECO:0000313" key="12">
    <source>
        <dbReference type="EMBL" id="EGO21730.1"/>
    </source>
</evidence>
<evidence type="ECO:0000256" key="1">
    <source>
        <dbReference type="ARBA" id="ARBA00004629"/>
    </source>
</evidence>
<evidence type="ECO:0000256" key="11">
    <source>
        <dbReference type="SAM" id="MobiDB-lite"/>
    </source>
</evidence>
<feature type="compositionally biased region" description="Basic and acidic residues" evidence="11">
    <location>
        <begin position="289"/>
        <end position="301"/>
    </location>
</feature>
<keyword evidence="8" id="KW-0131">Cell cycle</keyword>
<dbReference type="GeneID" id="18820493"/>
<evidence type="ECO:0000256" key="9">
    <source>
        <dbReference type="ARBA" id="ARBA00023328"/>
    </source>
</evidence>
<evidence type="ECO:0000256" key="7">
    <source>
        <dbReference type="ARBA" id="ARBA00023054"/>
    </source>
</evidence>
<dbReference type="Pfam" id="PF05859">
    <property type="entry name" value="Mis12"/>
    <property type="match status" value="1"/>
</dbReference>
<gene>
    <name evidence="12" type="ORF">SERLADRAFT_474531</name>
</gene>
<dbReference type="AlphaFoldDB" id="F8P543"/>
<dbReference type="KEGG" id="sla:SERLADRAFT_474531"/>
<feature type="region of interest" description="Disordered" evidence="11">
    <location>
        <begin position="279"/>
        <end position="301"/>
    </location>
</feature>
<dbReference type="PANTHER" id="PTHR14527:SF2">
    <property type="entry name" value="PROTEIN MIS12 HOMOLOG"/>
    <property type="match status" value="1"/>
</dbReference>
<dbReference type="InterPro" id="IPR008685">
    <property type="entry name" value="Centromere_Mis12"/>
</dbReference>
<evidence type="ECO:0000256" key="4">
    <source>
        <dbReference type="ARBA" id="ARBA00022618"/>
    </source>
</evidence>
<keyword evidence="4" id="KW-0132">Cell division</keyword>
<sequence>MAINMQAATVPSVLLPEILNFSPQLLLDDIINHANDAITLAVNGMEEFLQRWADERAAAVEEDWDSTQEVEQGLVAFQTLLESHADIAFDFFELWSLRNIFAIPASLPIVVPHQKGNNLEYPPERETELLAELEDLRRKIDTQRRLNRLYQRAVRRSSSKLRRSQTYTNRIAFLQSPQCRELAAIPDHLEMMFNSVSSLPTLDPSSTILSKLPIPDHSKRPWETNKTGYIDWAVKQLLTKAKQDDGATIDSNSTVTGMVEATSSVGTARDLKHALQVGMPSSIPSRAGGARDRGDVAEAHE</sequence>
<evidence type="ECO:0000256" key="6">
    <source>
        <dbReference type="ARBA" id="ARBA00022838"/>
    </source>
</evidence>
<evidence type="ECO:0000256" key="3">
    <source>
        <dbReference type="ARBA" id="ARBA00022454"/>
    </source>
</evidence>
<dbReference type="Proteomes" id="UP000008064">
    <property type="component" value="Unassembled WGS sequence"/>
</dbReference>
<evidence type="ECO:0000256" key="8">
    <source>
        <dbReference type="ARBA" id="ARBA00023306"/>
    </source>
</evidence>
<dbReference type="EMBL" id="GL945438">
    <property type="protein sequence ID" value="EGO21730.1"/>
    <property type="molecule type" value="Genomic_DNA"/>
</dbReference>
<dbReference type="GO" id="GO:0005634">
    <property type="term" value="C:nucleus"/>
    <property type="evidence" value="ECO:0007669"/>
    <property type="project" value="InterPro"/>
</dbReference>
<evidence type="ECO:0000256" key="2">
    <source>
        <dbReference type="ARBA" id="ARBA00008643"/>
    </source>
</evidence>
<dbReference type="GO" id="GO:0051301">
    <property type="term" value="P:cell division"/>
    <property type="evidence" value="ECO:0007669"/>
    <property type="project" value="UniProtKB-KW"/>
</dbReference>
<dbReference type="PANTHER" id="PTHR14527">
    <property type="entry name" value="PROTEIN MIS12 HOMOLOG"/>
    <property type="match status" value="1"/>
</dbReference>
<dbReference type="GO" id="GO:0000070">
    <property type="term" value="P:mitotic sister chromatid segregation"/>
    <property type="evidence" value="ECO:0007669"/>
    <property type="project" value="TreeGrafter"/>
</dbReference>
<reference evidence="12" key="1">
    <citation type="submission" date="2011-04" db="EMBL/GenBank/DDBJ databases">
        <title>Evolution of plant cell wall degrading machinery underlies the functional diversity of forest fungi.</title>
        <authorList>
            <consortium name="US DOE Joint Genome Institute (JGI-PGF)"/>
            <person name="Eastwood D.C."/>
            <person name="Floudas D."/>
            <person name="Binder M."/>
            <person name="Majcherczyk A."/>
            <person name="Schneider P."/>
            <person name="Aerts A."/>
            <person name="Asiegbu F.O."/>
            <person name="Baker S.E."/>
            <person name="Barry K."/>
            <person name="Bendiksby M."/>
            <person name="Blumentritt M."/>
            <person name="Coutinho P.M."/>
            <person name="Cullen D."/>
            <person name="Cullen D."/>
            <person name="Gathman A."/>
            <person name="Goodell B."/>
            <person name="Henrissat B."/>
            <person name="Ihrmark K."/>
            <person name="Kauserud H."/>
            <person name="Kohler A."/>
            <person name="LaButti K."/>
            <person name="Lapidus A."/>
            <person name="Lavin J.L."/>
            <person name="Lee Y.-H."/>
            <person name="Lindquist E."/>
            <person name="Lilly W."/>
            <person name="Lucas S."/>
            <person name="Morin E."/>
            <person name="Murat C."/>
            <person name="Oguiza J.A."/>
            <person name="Park J."/>
            <person name="Pisabarro A.G."/>
            <person name="Riley R."/>
            <person name="Rosling A."/>
            <person name="Salamov A."/>
            <person name="Schmidt O."/>
            <person name="Schmutz J."/>
            <person name="Skrede I."/>
            <person name="Stenlid J."/>
            <person name="Wiebenga A."/>
            <person name="Xie X."/>
            <person name="Kues U."/>
            <person name="Hibbett D.S."/>
            <person name="Hoffmeister D."/>
            <person name="Hogberg N."/>
            <person name="Martin F."/>
            <person name="Grigoriev I.V."/>
            <person name="Watkinson S.C."/>
        </authorList>
    </citation>
    <scope>NUCLEOTIDE SEQUENCE</scope>
    <source>
        <strain evidence="12">S7.9</strain>
    </source>
</reference>
<feature type="coiled-coil region" evidence="10">
    <location>
        <begin position="126"/>
        <end position="153"/>
    </location>
</feature>
<proteinExistence type="inferred from homology"/>
<protein>
    <recommendedName>
        <fullName evidence="13">Mis12 domain-containing protein</fullName>
    </recommendedName>
</protein>
<evidence type="ECO:0000256" key="10">
    <source>
        <dbReference type="SAM" id="Coils"/>
    </source>
</evidence>
<dbReference type="GO" id="GO:0051382">
    <property type="term" value="P:kinetochore assembly"/>
    <property type="evidence" value="ECO:0007669"/>
    <property type="project" value="TreeGrafter"/>
</dbReference>
<keyword evidence="7 10" id="KW-0175">Coiled coil</keyword>
<name>F8P543_SERL9</name>
<comment type="subcellular location">
    <subcellularLocation>
        <location evidence="1">Chromosome</location>
        <location evidence="1">Centromere</location>
        <location evidence="1">Kinetochore</location>
    </subcellularLocation>
</comment>
<accession>F8P543</accession>
<keyword evidence="5" id="KW-0498">Mitosis</keyword>
<organism>
    <name type="scientific">Serpula lacrymans var. lacrymans (strain S7.9)</name>
    <name type="common">Dry rot fungus</name>
    <dbReference type="NCBI Taxonomy" id="578457"/>
    <lineage>
        <taxon>Eukaryota</taxon>
        <taxon>Fungi</taxon>
        <taxon>Dikarya</taxon>
        <taxon>Basidiomycota</taxon>
        <taxon>Agaricomycotina</taxon>
        <taxon>Agaricomycetes</taxon>
        <taxon>Agaricomycetidae</taxon>
        <taxon>Boletales</taxon>
        <taxon>Coniophorineae</taxon>
        <taxon>Serpulaceae</taxon>
        <taxon>Serpula</taxon>
    </lineage>
</organism>
<comment type="similarity">
    <text evidence="2">Belongs to the mis12 family.</text>
</comment>
<evidence type="ECO:0000256" key="5">
    <source>
        <dbReference type="ARBA" id="ARBA00022776"/>
    </source>
</evidence>
<dbReference type="HOGENOM" id="CLU_082311_0_0_1"/>
<evidence type="ECO:0008006" key="13">
    <source>
        <dbReference type="Google" id="ProtNLM"/>
    </source>
</evidence>
<keyword evidence="9" id="KW-0137">Centromere</keyword>
<keyword evidence="3" id="KW-0158">Chromosome</keyword>